<dbReference type="PRINTS" id="PR00507">
    <property type="entry name" value="N12N6MTFRASE"/>
</dbReference>
<dbReference type="EMBL" id="JARGDH010000006">
    <property type="protein sequence ID" value="KAL0265578.1"/>
    <property type="molecule type" value="Genomic_DNA"/>
</dbReference>
<dbReference type="Gene3D" id="3.40.50.150">
    <property type="entry name" value="Vaccinia Virus protein VP39"/>
    <property type="match status" value="1"/>
</dbReference>
<dbReference type="InterPro" id="IPR029063">
    <property type="entry name" value="SAM-dependent_MTases_sf"/>
</dbReference>
<dbReference type="InterPro" id="IPR051720">
    <property type="entry name" value="rRNA_MeTrfase/Polyamine_Synth"/>
</dbReference>
<evidence type="ECO:0000313" key="2">
    <source>
        <dbReference type="EMBL" id="KAL0265578.1"/>
    </source>
</evidence>
<organism evidence="2">
    <name type="scientific">Menopon gallinae</name>
    <name type="common">poultry shaft louse</name>
    <dbReference type="NCBI Taxonomy" id="328185"/>
    <lineage>
        <taxon>Eukaryota</taxon>
        <taxon>Metazoa</taxon>
        <taxon>Ecdysozoa</taxon>
        <taxon>Arthropoda</taxon>
        <taxon>Hexapoda</taxon>
        <taxon>Insecta</taxon>
        <taxon>Pterygota</taxon>
        <taxon>Neoptera</taxon>
        <taxon>Paraneoptera</taxon>
        <taxon>Psocodea</taxon>
        <taxon>Troctomorpha</taxon>
        <taxon>Phthiraptera</taxon>
        <taxon>Amblycera</taxon>
        <taxon>Menoponidae</taxon>
        <taxon>Menopon</taxon>
    </lineage>
</organism>
<comment type="caution">
    <text evidence="2">The sequence shown here is derived from an EMBL/GenBank/DDBJ whole genome shotgun (WGS) entry which is preliminary data.</text>
</comment>
<evidence type="ECO:0000259" key="1">
    <source>
        <dbReference type="Pfam" id="PF05175"/>
    </source>
</evidence>
<name>A0AAW2H7G4_9NEOP</name>
<dbReference type="Pfam" id="PF05175">
    <property type="entry name" value="MTS"/>
    <property type="match status" value="1"/>
</dbReference>
<protein>
    <recommendedName>
        <fullName evidence="1">Methyltransferase small domain-containing protein</fullName>
    </recommendedName>
</protein>
<accession>A0AAW2H7G4</accession>
<dbReference type="SUPFAM" id="SSF53335">
    <property type="entry name" value="S-adenosyl-L-methionine-dependent methyltransferases"/>
    <property type="match status" value="1"/>
</dbReference>
<dbReference type="GO" id="GO:0008168">
    <property type="term" value="F:methyltransferase activity"/>
    <property type="evidence" value="ECO:0007669"/>
    <property type="project" value="InterPro"/>
</dbReference>
<dbReference type="InterPro" id="IPR007848">
    <property type="entry name" value="Small_mtfrase_dom"/>
</dbReference>
<dbReference type="PANTHER" id="PTHR23290:SF0">
    <property type="entry name" value="RRNA N6-ADENOSINE-METHYLTRANSFERASE METTL5"/>
    <property type="match status" value="1"/>
</dbReference>
<reference evidence="2" key="1">
    <citation type="journal article" date="2024" name="Gigascience">
        <title>Chromosome-level genome of the poultry shaft louse Menopon gallinae provides insight into the host-switching and adaptive evolution of parasitic lice.</title>
        <authorList>
            <person name="Xu Y."/>
            <person name="Ma L."/>
            <person name="Liu S."/>
            <person name="Liang Y."/>
            <person name="Liu Q."/>
            <person name="He Z."/>
            <person name="Tian L."/>
            <person name="Duan Y."/>
            <person name="Cai W."/>
            <person name="Li H."/>
            <person name="Song F."/>
        </authorList>
    </citation>
    <scope>NUCLEOTIDE SEQUENCE</scope>
    <source>
        <strain evidence="2">Cailab_2023a</strain>
    </source>
</reference>
<gene>
    <name evidence="2" type="ORF">PYX00_011290</name>
</gene>
<proteinExistence type="predicted"/>
<dbReference type="CDD" id="cd02440">
    <property type="entry name" value="AdoMet_MTases"/>
    <property type="match status" value="1"/>
</dbReference>
<sequence>MRLKMLKCRLGSLRAFEHPKVMHEQYTTPVDIAALMAHIAETQYADIRNKSVLDMCCGTGILGVAASFFGPSYILGVDIDESALEIASENYRLHGNASADLVQADMRSLSLGMFDTAIMNPPFGTRVRHADAEAVSAALRCSNVVYSLHKTSTRSYLLRKFGGTVLGEIKLEIPCVYQFHARKLHHIAVDLLRFTSRGRHGGRQESPLNSL</sequence>
<feature type="domain" description="Methyltransferase small" evidence="1">
    <location>
        <begin position="35"/>
        <end position="127"/>
    </location>
</feature>
<dbReference type="AlphaFoldDB" id="A0AAW2H7G4"/>
<dbReference type="PANTHER" id="PTHR23290">
    <property type="entry name" value="RRNA N6-ADENOSINE-METHYLTRANSFERASE METTL5"/>
    <property type="match status" value="1"/>
</dbReference>